<evidence type="ECO:0000313" key="1">
    <source>
        <dbReference type="EMBL" id="PON65078.1"/>
    </source>
</evidence>
<accession>A0A2P5CVN1</accession>
<dbReference type="EMBL" id="JXTB01000091">
    <property type="protein sequence ID" value="PON65078.1"/>
    <property type="molecule type" value="Genomic_DNA"/>
</dbReference>
<feature type="non-terminal residue" evidence="1">
    <location>
        <position position="1"/>
    </location>
</feature>
<proteinExistence type="predicted"/>
<evidence type="ECO:0000313" key="2">
    <source>
        <dbReference type="Proteomes" id="UP000237105"/>
    </source>
</evidence>
<protein>
    <submittedName>
        <fullName evidence="1">Uncharacterized protein</fullName>
    </submittedName>
</protein>
<keyword evidence="2" id="KW-1185">Reference proteome</keyword>
<dbReference type="AlphaFoldDB" id="A0A2P5CVN1"/>
<organism evidence="1 2">
    <name type="scientific">Parasponia andersonii</name>
    <name type="common">Sponia andersonii</name>
    <dbReference type="NCBI Taxonomy" id="3476"/>
    <lineage>
        <taxon>Eukaryota</taxon>
        <taxon>Viridiplantae</taxon>
        <taxon>Streptophyta</taxon>
        <taxon>Embryophyta</taxon>
        <taxon>Tracheophyta</taxon>
        <taxon>Spermatophyta</taxon>
        <taxon>Magnoliopsida</taxon>
        <taxon>eudicotyledons</taxon>
        <taxon>Gunneridae</taxon>
        <taxon>Pentapetalae</taxon>
        <taxon>rosids</taxon>
        <taxon>fabids</taxon>
        <taxon>Rosales</taxon>
        <taxon>Cannabaceae</taxon>
        <taxon>Parasponia</taxon>
    </lineage>
</organism>
<reference evidence="2" key="1">
    <citation type="submission" date="2016-06" db="EMBL/GenBank/DDBJ databases">
        <title>Parallel loss of symbiosis genes in relatives of nitrogen-fixing non-legume Parasponia.</title>
        <authorList>
            <person name="Van Velzen R."/>
            <person name="Holmer R."/>
            <person name="Bu F."/>
            <person name="Rutten L."/>
            <person name="Van Zeijl A."/>
            <person name="Liu W."/>
            <person name="Santuari L."/>
            <person name="Cao Q."/>
            <person name="Sharma T."/>
            <person name="Shen D."/>
            <person name="Roswanjaya Y."/>
            <person name="Wardhani T."/>
            <person name="Kalhor M.S."/>
            <person name="Jansen J."/>
            <person name="Van den Hoogen J."/>
            <person name="Gungor B."/>
            <person name="Hartog M."/>
            <person name="Hontelez J."/>
            <person name="Verver J."/>
            <person name="Yang W.-C."/>
            <person name="Schijlen E."/>
            <person name="Repin R."/>
            <person name="Schilthuizen M."/>
            <person name="Schranz E."/>
            <person name="Heidstra R."/>
            <person name="Miyata K."/>
            <person name="Fedorova E."/>
            <person name="Kohlen W."/>
            <person name="Bisseling T."/>
            <person name="Smit S."/>
            <person name="Geurts R."/>
        </authorList>
    </citation>
    <scope>NUCLEOTIDE SEQUENCE [LARGE SCALE GENOMIC DNA]</scope>
    <source>
        <strain evidence="2">cv. WU1-14</strain>
    </source>
</reference>
<gene>
    <name evidence="1" type="ORF">PanWU01x14_119950</name>
</gene>
<comment type="caution">
    <text evidence="1">The sequence shown here is derived from an EMBL/GenBank/DDBJ whole genome shotgun (WGS) entry which is preliminary data.</text>
</comment>
<name>A0A2P5CVN1_PARAD</name>
<dbReference type="Proteomes" id="UP000237105">
    <property type="component" value="Unassembled WGS sequence"/>
</dbReference>
<sequence length="66" mass="7746">FGPRVWLDFSDHKWERARNQLHGLVDHCLDSSLQRRRLRLGSHRERIGHCHSNVSLGVCPRPASYE</sequence>